<comment type="caution">
    <text evidence="2">The sequence shown here is derived from an EMBL/GenBank/DDBJ whole genome shotgun (WGS) entry which is preliminary data.</text>
</comment>
<dbReference type="Gramene" id="OE9A063541T1">
    <property type="protein sequence ID" value="OE9A063541C1"/>
    <property type="gene ID" value="OE9A063541"/>
</dbReference>
<dbReference type="AlphaFoldDB" id="A0A8S0U103"/>
<protein>
    <submittedName>
        <fullName evidence="2">Uncharacterized protein</fullName>
    </submittedName>
</protein>
<name>A0A8S0U103_OLEEU</name>
<evidence type="ECO:0000256" key="1">
    <source>
        <dbReference type="SAM" id="SignalP"/>
    </source>
</evidence>
<reference evidence="2 3" key="1">
    <citation type="submission" date="2019-12" db="EMBL/GenBank/DDBJ databases">
        <authorList>
            <person name="Alioto T."/>
            <person name="Alioto T."/>
            <person name="Gomez Garrido J."/>
        </authorList>
    </citation>
    <scope>NUCLEOTIDE SEQUENCE [LARGE SCALE GENOMIC DNA]</scope>
</reference>
<proteinExistence type="predicted"/>
<feature type="chain" id="PRO_5035751934" evidence="1">
    <location>
        <begin position="23"/>
        <end position="100"/>
    </location>
</feature>
<accession>A0A8S0U103</accession>
<feature type="signal peptide" evidence="1">
    <location>
        <begin position="1"/>
        <end position="22"/>
    </location>
</feature>
<keyword evidence="3" id="KW-1185">Reference proteome</keyword>
<dbReference type="EMBL" id="CACTIH010007384">
    <property type="protein sequence ID" value="CAA3011921.1"/>
    <property type="molecule type" value="Genomic_DNA"/>
</dbReference>
<sequence>MVPKKAILYLLLSLFIIYDVASMVTATVSNDKTQATAEKNKVNTNTSKIPDFMSPIRPIRPVPKPPLKGICRLCCRKVLKACLRICCHAAEDATKIGSHD</sequence>
<evidence type="ECO:0000313" key="2">
    <source>
        <dbReference type="EMBL" id="CAA3011921.1"/>
    </source>
</evidence>
<gene>
    <name evidence="2" type="ORF">OLEA9_A063541</name>
</gene>
<keyword evidence="1" id="KW-0732">Signal</keyword>
<organism evidence="2 3">
    <name type="scientific">Olea europaea subsp. europaea</name>
    <dbReference type="NCBI Taxonomy" id="158383"/>
    <lineage>
        <taxon>Eukaryota</taxon>
        <taxon>Viridiplantae</taxon>
        <taxon>Streptophyta</taxon>
        <taxon>Embryophyta</taxon>
        <taxon>Tracheophyta</taxon>
        <taxon>Spermatophyta</taxon>
        <taxon>Magnoliopsida</taxon>
        <taxon>eudicotyledons</taxon>
        <taxon>Gunneridae</taxon>
        <taxon>Pentapetalae</taxon>
        <taxon>asterids</taxon>
        <taxon>lamiids</taxon>
        <taxon>Lamiales</taxon>
        <taxon>Oleaceae</taxon>
        <taxon>Oleeae</taxon>
        <taxon>Olea</taxon>
    </lineage>
</organism>
<evidence type="ECO:0000313" key="3">
    <source>
        <dbReference type="Proteomes" id="UP000594638"/>
    </source>
</evidence>
<dbReference type="Proteomes" id="UP000594638">
    <property type="component" value="Unassembled WGS sequence"/>
</dbReference>